<keyword evidence="2" id="KW-1185">Reference proteome</keyword>
<sequence length="51" mass="5448">MVLQELQCGGAIGNLQAALDKLVELLLPAEVWLQGAELANHSGPRKEKPPT</sequence>
<accession>A0ABQ4Q721</accession>
<name>A0ABQ4Q721_9BURK</name>
<gene>
    <name evidence="1" type="ORF">NCCP691_30360</name>
</gene>
<dbReference type="Proteomes" id="UP000887222">
    <property type="component" value="Unassembled WGS sequence"/>
</dbReference>
<proteinExistence type="predicted"/>
<dbReference type="EMBL" id="BPMK01000014">
    <property type="protein sequence ID" value="GIZ53022.1"/>
    <property type="molecule type" value="Genomic_DNA"/>
</dbReference>
<comment type="caution">
    <text evidence="1">The sequence shown here is derived from an EMBL/GenBank/DDBJ whole genome shotgun (WGS) entry which is preliminary data.</text>
</comment>
<evidence type="ECO:0000313" key="2">
    <source>
        <dbReference type="Proteomes" id="UP000887222"/>
    </source>
</evidence>
<reference evidence="1 2" key="1">
    <citation type="journal article" date="2022" name="Int. J. Syst. Evol. Microbiol.">
        <title>Noviherbaspirillum aridicola sp. nov., isolated from an arid soil in Pakistan.</title>
        <authorList>
            <person name="Khan I.U."/>
            <person name="Saqib M."/>
            <person name="Amin A."/>
            <person name="Hussain F."/>
            <person name="Li L."/>
            <person name="Liu Y.H."/>
            <person name="Fang B.Z."/>
            <person name="Ahmed I."/>
            <person name="Li W.J."/>
        </authorList>
    </citation>
    <scope>NUCLEOTIDE SEQUENCE [LARGE SCALE GENOMIC DNA]</scope>
    <source>
        <strain evidence="1 2">NCCP-691</strain>
    </source>
</reference>
<protein>
    <submittedName>
        <fullName evidence="1">Uncharacterized protein</fullName>
    </submittedName>
</protein>
<evidence type="ECO:0000313" key="1">
    <source>
        <dbReference type="EMBL" id="GIZ53022.1"/>
    </source>
</evidence>
<organism evidence="1 2">
    <name type="scientific">Noviherbaspirillum aridicola</name>
    <dbReference type="NCBI Taxonomy" id="2849687"/>
    <lineage>
        <taxon>Bacteria</taxon>
        <taxon>Pseudomonadati</taxon>
        <taxon>Pseudomonadota</taxon>
        <taxon>Betaproteobacteria</taxon>
        <taxon>Burkholderiales</taxon>
        <taxon>Oxalobacteraceae</taxon>
        <taxon>Noviherbaspirillum</taxon>
    </lineage>
</organism>